<accession>A0A645E0V6</accession>
<sequence>MSVHSSVVVHNKQAILFIGESGTGKSTQSKLWIDNIPNTFILNDDSPIIESHNNATICHGSLWSGKGSFYKKESYPVKAIIRIVQAKENKIERLCTLQSIAALHPSLPPSFAYQQQLYTKVTSIMSNIIEQVPIYRLSCLPQKEAALISHQTIWQK</sequence>
<protein>
    <recommendedName>
        <fullName evidence="2">HPr kinase/phosphorylase C-terminal domain-containing protein</fullName>
    </recommendedName>
</protein>
<dbReference type="SUPFAM" id="SSF53795">
    <property type="entry name" value="PEP carboxykinase-like"/>
    <property type="match status" value="1"/>
</dbReference>
<name>A0A645E0V6_9ZZZZ</name>
<dbReference type="AlphaFoldDB" id="A0A645E0V6"/>
<dbReference type="InterPro" id="IPR027417">
    <property type="entry name" value="P-loop_NTPase"/>
</dbReference>
<proteinExistence type="predicted"/>
<evidence type="ECO:0000313" key="1">
    <source>
        <dbReference type="EMBL" id="MPM95179.1"/>
    </source>
</evidence>
<dbReference type="EMBL" id="VSSQ01041703">
    <property type="protein sequence ID" value="MPM95179.1"/>
    <property type="molecule type" value="Genomic_DNA"/>
</dbReference>
<dbReference type="Gene3D" id="3.40.50.300">
    <property type="entry name" value="P-loop containing nucleotide triphosphate hydrolases"/>
    <property type="match status" value="1"/>
</dbReference>
<reference evidence="1" key="1">
    <citation type="submission" date="2019-08" db="EMBL/GenBank/DDBJ databases">
        <authorList>
            <person name="Kucharzyk K."/>
            <person name="Murdoch R.W."/>
            <person name="Higgins S."/>
            <person name="Loffler F."/>
        </authorList>
    </citation>
    <scope>NUCLEOTIDE SEQUENCE</scope>
</reference>
<gene>
    <name evidence="1" type="ORF">SDC9_142332</name>
</gene>
<organism evidence="1">
    <name type="scientific">bioreactor metagenome</name>
    <dbReference type="NCBI Taxonomy" id="1076179"/>
    <lineage>
        <taxon>unclassified sequences</taxon>
        <taxon>metagenomes</taxon>
        <taxon>ecological metagenomes</taxon>
    </lineage>
</organism>
<evidence type="ECO:0008006" key="2">
    <source>
        <dbReference type="Google" id="ProtNLM"/>
    </source>
</evidence>
<comment type="caution">
    <text evidence="1">The sequence shown here is derived from an EMBL/GenBank/DDBJ whole genome shotgun (WGS) entry which is preliminary data.</text>
</comment>